<organism evidence="3 4">
    <name type="scientific">Penicillium brasilianum</name>
    <dbReference type="NCBI Taxonomy" id="104259"/>
    <lineage>
        <taxon>Eukaryota</taxon>
        <taxon>Fungi</taxon>
        <taxon>Dikarya</taxon>
        <taxon>Ascomycota</taxon>
        <taxon>Pezizomycotina</taxon>
        <taxon>Eurotiomycetes</taxon>
        <taxon>Eurotiomycetidae</taxon>
        <taxon>Eurotiales</taxon>
        <taxon>Aspergillaceae</taxon>
        <taxon>Penicillium</taxon>
    </lineage>
</organism>
<evidence type="ECO:0000313" key="4">
    <source>
        <dbReference type="Proteomes" id="UP000042958"/>
    </source>
</evidence>
<evidence type="ECO:0008006" key="5">
    <source>
        <dbReference type="Google" id="ProtNLM"/>
    </source>
</evidence>
<reference evidence="4" key="1">
    <citation type="journal article" date="2015" name="Genome Announc.">
        <title>Draft genome sequence of the fungus Penicillium brasilianum MG11.</title>
        <authorList>
            <person name="Horn F."/>
            <person name="Linde J."/>
            <person name="Mattern D.J."/>
            <person name="Walther G."/>
            <person name="Guthke R."/>
            <person name="Brakhage A.A."/>
            <person name="Valiante V."/>
        </authorList>
    </citation>
    <scope>NUCLEOTIDE SEQUENCE [LARGE SCALE GENOMIC DNA]</scope>
    <source>
        <strain evidence="4">MG11</strain>
    </source>
</reference>
<keyword evidence="4" id="KW-1185">Reference proteome</keyword>
<dbReference type="AlphaFoldDB" id="A0A0F7VFS3"/>
<name>A0A0F7VFS3_PENBI</name>
<evidence type="ECO:0000256" key="2">
    <source>
        <dbReference type="SAM" id="MobiDB-lite"/>
    </source>
</evidence>
<accession>A0A0F7VFS3</accession>
<evidence type="ECO:0000313" key="3">
    <source>
        <dbReference type="EMBL" id="CEO59616.1"/>
    </source>
</evidence>
<keyword evidence="1" id="KW-0175">Coiled coil</keyword>
<feature type="compositionally biased region" description="Polar residues" evidence="2">
    <location>
        <begin position="511"/>
        <end position="524"/>
    </location>
</feature>
<feature type="compositionally biased region" description="Basic and acidic residues" evidence="2">
    <location>
        <begin position="526"/>
        <end position="535"/>
    </location>
</feature>
<dbReference type="Proteomes" id="UP000042958">
    <property type="component" value="Unassembled WGS sequence"/>
</dbReference>
<dbReference type="PANTHER" id="PTHR34360">
    <property type="entry name" value="OS08G0519400 PROTEIN"/>
    <property type="match status" value="1"/>
</dbReference>
<dbReference type="EMBL" id="CDHK01000003">
    <property type="protein sequence ID" value="CEO59616.1"/>
    <property type="molecule type" value="Genomic_DNA"/>
</dbReference>
<feature type="coiled-coil region" evidence="1">
    <location>
        <begin position="53"/>
        <end position="80"/>
    </location>
</feature>
<feature type="coiled-coil region" evidence="1">
    <location>
        <begin position="113"/>
        <end position="147"/>
    </location>
</feature>
<protein>
    <recommendedName>
        <fullName evidence="5">MEI5 protein</fullName>
    </recommendedName>
</protein>
<evidence type="ECO:0000256" key="1">
    <source>
        <dbReference type="SAM" id="Coils"/>
    </source>
</evidence>
<gene>
    <name evidence="3" type="ORF">PMG11_04286</name>
</gene>
<dbReference type="OrthoDB" id="5421041at2759"/>
<dbReference type="PANTHER" id="PTHR34360:SF1">
    <property type="entry name" value="OS08G0519400 PROTEIN"/>
    <property type="match status" value="1"/>
</dbReference>
<sequence length="535" mass="61390">MSSTTTTESVQQRGPVTKKAELEDALMNKIIEHCRQLTLDLDFKNASATYSQVKEQQEQIRTRDEKLTRLQKDIEAQKERESVVIGRFSAANQDLAIQKEIAEKGVVSLQKENTEKDKSLAEISRRIQELQRQLQTLLSERSQDERKISAMIAQHNLEIDSFQTKLKERDASIDKLKESNAKLTRLLSDENAKRGYLEKDKKSLEEKMLKAHSQLEKFGSFILKHHQIDEQSIIDGFSSVWGYAVSEIWTILQQDLNEENLRNDGPWNKFRQDTEAAFRDGAIQRQRIPLCASNSDAAKGMRLAVMLGILSRQIDKQIFQPIYFPSETGYLRMNLNKLVKNDTEKEHFYRSVLRSIDRDGQEAELRSRANSIVQVVSHYLYEIVSTTQYGELRERIKNVVDRAIEVWRPIQNSTKRYETEFDPADWAHEEDSLFQFPVGGEDPVGAEHQKDHFLVIFPGLYCLESDAFILTSVVPLTSSQRLYIAADQELREEFQGKASPTTKQSSRKRQNSVAKPQSPSNGTSFLERHSGGSSN</sequence>
<feature type="region of interest" description="Disordered" evidence="2">
    <location>
        <begin position="493"/>
        <end position="535"/>
    </location>
</feature>
<proteinExistence type="predicted"/>